<evidence type="ECO:0008006" key="3">
    <source>
        <dbReference type="Google" id="ProtNLM"/>
    </source>
</evidence>
<name>A0A919B4J4_9ACTN</name>
<dbReference type="InterPro" id="IPR009409">
    <property type="entry name" value="DUF1059"/>
</dbReference>
<sequence>MTRKVADCRKYPSESNCTLTIAGEEEEVLRAATQHAVSVHQHEDTPELRDQIRGMLEDEKAGS</sequence>
<accession>A0A919B4J4</accession>
<dbReference type="EMBL" id="BNBD01000005">
    <property type="protein sequence ID" value="GHF46842.1"/>
    <property type="molecule type" value="Genomic_DNA"/>
</dbReference>
<dbReference type="RefSeq" id="WP_190130058.1">
    <property type="nucleotide sequence ID" value="NZ_BNBD01000005.1"/>
</dbReference>
<evidence type="ECO:0000313" key="2">
    <source>
        <dbReference type="Proteomes" id="UP000638313"/>
    </source>
</evidence>
<dbReference type="AlphaFoldDB" id="A0A919B4J4"/>
<evidence type="ECO:0000313" key="1">
    <source>
        <dbReference type="EMBL" id="GHF46842.1"/>
    </source>
</evidence>
<keyword evidence="2" id="KW-1185">Reference proteome</keyword>
<dbReference type="Pfam" id="PF06348">
    <property type="entry name" value="DUF1059"/>
    <property type="match status" value="1"/>
</dbReference>
<protein>
    <recommendedName>
        <fullName evidence="3">DUF1059 domain-containing protein</fullName>
    </recommendedName>
</protein>
<gene>
    <name evidence="1" type="ORF">GCM10010218_30160</name>
</gene>
<reference evidence="1" key="1">
    <citation type="journal article" date="2014" name="Int. J. Syst. Evol. Microbiol.">
        <title>Complete genome sequence of Corynebacterium casei LMG S-19264T (=DSM 44701T), isolated from a smear-ripened cheese.</title>
        <authorList>
            <consortium name="US DOE Joint Genome Institute (JGI-PGF)"/>
            <person name="Walter F."/>
            <person name="Albersmeier A."/>
            <person name="Kalinowski J."/>
            <person name="Ruckert C."/>
        </authorList>
    </citation>
    <scope>NUCLEOTIDE SEQUENCE</scope>
    <source>
        <strain evidence="1">JCM 4059</strain>
    </source>
</reference>
<dbReference type="Proteomes" id="UP000638313">
    <property type="component" value="Unassembled WGS sequence"/>
</dbReference>
<organism evidence="1 2">
    <name type="scientific">Streptomyces mashuensis</name>
    <dbReference type="NCBI Taxonomy" id="33904"/>
    <lineage>
        <taxon>Bacteria</taxon>
        <taxon>Bacillati</taxon>
        <taxon>Actinomycetota</taxon>
        <taxon>Actinomycetes</taxon>
        <taxon>Kitasatosporales</taxon>
        <taxon>Streptomycetaceae</taxon>
        <taxon>Streptomyces</taxon>
    </lineage>
</organism>
<comment type="caution">
    <text evidence="1">The sequence shown here is derived from an EMBL/GenBank/DDBJ whole genome shotgun (WGS) entry which is preliminary data.</text>
</comment>
<proteinExistence type="predicted"/>
<reference evidence="1" key="2">
    <citation type="submission" date="2020-09" db="EMBL/GenBank/DDBJ databases">
        <authorList>
            <person name="Sun Q."/>
            <person name="Ohkuma M."/>
        </authorList>
    </citation>
    <scope>NUCLEOTIDE SEQUENCE</scope>
    <source>
        <strain evidence="1">JCM 4059</strain>
    </source>
</reference>